<dbReference type="Pfam" id="PF00646">
    <property type="entry name" value="F-box"/>
    <property type="match status" value="1"/>
</dbReference>
<evidence type="ECO:0000313" key="3">
    <source>
        <dbReference type="Proteomes" id="UP001497457"/>
    </source>
</evidence>
<evidence type="ECO:0000259" key="1">
    <source>
        <dbReference type="Pfam" id="PF00646"/>
    </source>
</evidence>
<organism evidence="2 3">
    <name type="scientific">Urochloa decumbens</name>
    <dbReference type="NCBI Taxonomy" id="240449"/>
    <lineage>
        <taxon>Eukaryota</taxon>
        <taxon>Viridiplantae</taxon>
        <taxon>Streptophyta</taxon>
        <taxon>Embryophyta</taxon>
        <taxon>Tracheophyta</taxon>
        <taxon>Spermatophyta</taxon>
        <taxon>Magnoliopsida</taxon>
        <taxon>Liliopsida</taxon>
        <taxon>Poales</taxon>
        <taxon>Poaceae</taxon>
        <taxon>PACMAD clade</taxon>
        <taxon>Panicoideae</taxon>
        <taxon>Panicodae</taxon>
        <taxon>Paniceae</taxon>
        <taxon>Melinidinae</taxon>
        <taxon>Urochloa</taxon>
    </lineage>
</organism>
<protein>
    <recommendedName>
        <fullName evidence="1">F-box domain-containing protein</fullName>
    </recommendedName>
</protein>
<dbReference type="PANTHER" id="PTHR34223">
    <property type="entry name" value="OS11G0201299 PROTEIN"/>
    <property type="match status" value="1"/>
</dbReference>
<dbReference type="InterPro" id="IPR036047">
    <property type="entry name" value="F-box-like_dom_sf"/>
</dbReference>
<dbReference type="SUPFAM" id="SSF81383">
    <property type="entry name" value="F-box domain"/>
    <property type="match status" value="1"/>
</dbReference>
<dbReference type="CDD" id="cd22160">
    <property type="entry name" value="F-box_AtFBL13-like"/>
    <property type="match status" value="1"/>
</dbReference>
<gene>
    <name evidence="2" type="ORF">URODEC1_LOCUS79330</name>
</gene>
<dbReference type="InterPro" id="IPR053781">
    <property type="entry name" value="F-box_AtFBL13-like"/>
</dbReference>
<keyword evidence="3" id="KW-1185">Reference proteome</keyword>
<dbReference type="Gene3D" id="1.20.1280.50">
    <property type="match status" value="1"/>
</dbReference>
<name>A0ABC9CXQ6_9POAL</name>
<feature type="domain" description="F-box" evidence="1">
    <location>
        <begin position="22"/>
        <end position="61"/>
    </location>
</feature>
<dbReference type="EMBL" id="OZ075140">
    <property type="protein sequence ID" value="CAL5027371.1"/>
    <property type="molecule type" value="Genomic_DNA"/>
</dbReference>
<dbReference type="InterPro" id="IPR053197">
    <property type="entry name" value="F-box_SCFL_complex_component"/>
</dbReference>
<proteinExistence type="predicted"/>
<sequence length="416" mass="46978">MELDAKGKRARASSSILAGDRLSSLPDCLIHQIMSFMKARQVVQTCVLATRWKNLWRSVPCLNIDRDEFNAQGPGRDLEKERKMFEDFTDHLLIPNNISVALLDTFQLHNSDGYYGQEQAARWIRHSIKYSSHQPGIQRKGLSSSSWRLKRLNLSNIYLDDCFTKHVTSGCPYLEDLELKGCSCAFHGITSHTLKNLILKNCSGLTAITSSTLTSLVIHIHGYTPSLLVITAPAVAYLLLESRSYEGGVSLEEMPSLAKATIHLSGFMESDSEMDQFKLLCRVSNVTRLVLSRFATMVLSEDQVTFPNFRNLRTLVLDKCDLSDNFKTLEHFLKNSPVLENLTLKCCKFSKDLKKKKAKSKRASSSQCLSLVDVRCENLKHTEIIYKDDDVRQLVELLLSISANLPKNNIKLTKVD</sequence>
<reference evidence="2 3" key="2">
    <citation type="submission" date="2024-10" db="EMBL/GenBank/DDBJ databases">
        <authorList>
            <person name="Ryan C."/>
        </authorList>
    </citation>
    <scope>NUCLEOTIDE SEQUENCE [LARGE SCALE GENOMIC DNA]</scope>
</reference>
<dbReference type="PANTHER" id="PTHR34223:SF65">
    <property type="entry name" value="OS04G0440300 PROTEIN"/>
    <property type="match status" value="1"/>
</dbReference>
<accession>A0ABC9CXQ6</accession>
<dbReference type="InterPro" id="IPR001810">
    <property type="entry name" value="F-box_dom"/>
</dbReference>
<reference evidence="3" key="1">
    <citation type="submission" date="2024-06" db="EMBL/GenBank/DDBJ databases">
        <authorList>
            <person name="Ryan C."/>
        </authorList>
    </citation>
    <scope>NUCLEOTIDE SEQUENCE [LARGE SCALE GENOMIC DNA]</scope>
</reference>
<dbReference type="AlphaFoldDB" id="A0ABC9CXQ6"/>
<dbReference type="Proteomes" id="UP001497457">
    <property type="component" value="Chromosome 30rd"/>
</dbReference>
<dbReference type="Gene3D" id="3.80.10.10">
    <property type="entry name" value="Ribonuclease Inhibitor"/>
    <property type="match status" value="1"/>
</dbReference>
<dbReference type="SUPFAM" id="SSF52047">
    <property type="entry name" value="RNI-like"/>
    <property type="match status" value="1"/>
</dbReference>
<evidence type="ECO:0000313" key="2">
    <source>
        <dbReference type="EMBL" id="CAL5027371.1"/>
    </source>
</evidence>
<dbReference type="InterPro" id="IPR032675">
    <property type="entry name" value="LRR_dom_sf"/>
</dbReference>